<evidence type="ECO:0000313" key="1">
    <source>
        <dbReference type="EMBL" id="KIH61712.1"/>
    </source>
</evidence>
<name>A0A0C2DGY5_9BILA</name>
<dbReference type="AlphaFoldDB" id="A0A0C2DGY5"/>
<reference evidence="1 2" key="1">
    <citation type="submission" date="2013-12" db="EMBL/GenBank/DDBJ databases">
        <title>Draft genome of the parsitic nematode Ancylostoma duodenale.</title>
        <authorList>
            <person name="Mitreva M."/>
        </authorList>
    </citation>
    <scope>NUCLEOTIDE SEQUENCE [LARGE SCALE GENOMIC DNA]</scope>
    <source>
        <strain evidence="1 2">Zhejiang</strain>
    </source>
</reference>
<dbReference type="EMBL" id="KN729883">
    <property type="protein sequence ID" value="KIH61712.1"/>
    <property type="molecule type" value="Genomic_DNA"/>
</dbReference>
<evidence type="ECO:0000313" key="2">
    <source>
        <dbReference type="Proteomes" id="UP000054047"/>
    </source>
</evidence>
<organism evidence="1 2">
    <name type="scientific">Ancylostoma duodenale</name>
    <dbReference type="NCBI Taxonomy" id="51022"/>
    <lineage>
        <taxon>Eukaryota</taxon>
        <taxon>Metazoa</taxon>
        <taxon>Ecdysozoa</taxon>
        <taxon>Nematoda</taxon>
        <taxon>Chromadorea</taxon>
        <taxon>Rhabditida</taxon>
        <taxon>Rhabditina</taxon>
        <taxon>Rhabditomorpha</taxon>
        <taxon>Strongyloidea</taxon>
        <taxon>Ancylostomatidae</taxon>
        <taxon>Ancylostomatinae</taxon>
        <taxon>Ancylostoma</taxon>
    </lineage>
</organism>
<sequence>MSHVRISIMAITYLVSQSRALFATFWTRMSYAEKWTVSSRYIHMHSSGSTPTAMHNKIIRRILVNWWVRIKVRAQRSRVIHV</sequence>
<keyword evidence="2" id="KW-1185">Reference proteome</keyword>
<protein>
    <submittedName>
        <fullName evidence="1">Uncharacterized protein</fullName>
    </submittedName>
</protein>
<gene>
    <name evidence="1" type="ORF">ANCDUO_08012</name>
</gene>
<accession>A0A0C2DGY5</accession>
<proteinExistence type="predicted"/>
<dbReference type="Proteomes" id="UP000054047">
    <property type="component" value="Unassembled WGS sequence"/>
</dbReference>